<keyword evidence="1" id="KW-1133">Transmembrane helix</keyword>
<organism evidence="2 3">
    <name type="scientific">Pyrodictium abyssi</name>
    <dbReference type="NCBI Taxonomy" id="54256"/>
    <lineage>
        <taxon>Archaea</taxon>
        <taxon>Thermoproteota</taxon>
        <taxon>Thermoprotei</taxon>
        <taxon>Desulfurococcales</taxon>
        <taxon>Pyrodictiaceae</taxon>
        <taxon>Pyrodictium</taxon>
    </lineage>
</organism>
<dbReference type="Proteomes" id="UP001341135">
    <property type="component" value="Chromosome"/>
</dbReference>
<keyword evidence="3" id="KW-1185">Reference proteome</keyword>
<dbReference type="EMBL" id="AP028907">
    <property type="protein sequence ID" value="BES80638.1"/>
    <property type="molecule type" value="Genomic_DNA"/>
</dbReference>
<gene>
    <name evidence="2" type="ORF">PABY_02050</name>
</gene>
<keyword evidence="1" id="KW-0472">Membrane</keyword>
<protein>
    <submittedName>
        <fullName evidence="2">Uncharacterized protein</fullName>
    </submittedName>
</protein>
<name>A0ABN6ZSY4_9CREN</name>
<keyword evidence="1" id="KW-0812">Transmembrane</keyword>
<evidence type="ECO:0000313" key="3">
    <source>
        <dbReference type="Proteomes" id="UP001341135"/>
    </source>
</evidence>
<evidence type="ECO:0000256" key="1">
    <source>
        <dbReference type="SAM" id="Phobius"/>
    </source>
</evidence>
<proteinExistence type="predicted"/>
<feature type="transmembrane region" description="Helical" evidence="1">
    <location>
        <begin position="63"/>
        <end position="83"/>
    </location>
</feature>
<accession>A0ABN6ZSY4</accession>
<reference evidence="2 3" key="1">
    <citation type="submission" date="2023-09" db="EMBL/GenBank/DDBJ databases">
        <title>Pyrofollis japonicus gen. nov. sp. nov., a novel member of the family Pyrodictiaceae isolated from the Iheya North hydrothermal field.</title>
        <authorList>
            <person name="Miyazaki U."/>
            <person name="Sanari M."/>
            <person name="Tame A."/>
            <person name="Kitajima M."/>
            <person name="Okamoto A."/>
            <person name="Sawayama S."/>
            <person name="Miyazaki J."/>
            <person name="Takai K."/>
            <person name="Nakagawa S."/>
        </authorList>
    </citation>
    <scope>NUCLEOTIDE SEQUENCE [LARGE SCALE GENOMIC DNA]</scope>
    <source>
        <strain evidence="2 3">AV2</strain>
    </source>
</reference>
<sequence>MEMGMSFMKRVKEKLAKVGQEFKARAKAIAVATLGIGTTLLTKVAHAQTTIDTSSMTEMISAFLPIIMSLFAIMIPLMFFGKIMEFFERLLRSFGG</sequence>
<evidence type="ECO:0000313" key="2">
    <source>
        <dbReference type="EMBL" id="BES80638.1"/>
    </source>
</evidence>